<dbReference type="InterPro" id="IPR029058">
    <property type="entry name" value="AB_hydrolase_fold"/>
</dbReference>
<feature type="non-terminal residue" evidence="6">
    <location>
        <position position="1"/>
    </location>
</feature>
<dbReference type="Pfam" id="PF20147">
    <property type="entry name" value="Crinkler"/>
    <property type="match status" value="1"/>
</dbReference>
<feature type="domain" description="Serine aminopeptidase S33" evidence="4">
    <location>
        <begin position="116"/>
        <end position="156"/>
    </location>
</feature>
<reference evidence="6 7" key="1">
    <citation type="submission" date="2021-06" db="EMBL/GenBank/DDBJ databases">
        <authorList>
            <person name="Kallberg Y."/>
            <person name="Tangrot J."/>
            <person name="Rosling A."/>
        </authorList>
    </citation>
    <scope>NUCLEOTIDE SEQUENCE [LARGE SCALE GENOMIC DNA]</scope>
    <source>
        <strain evidence="6 7">120-4 pot B 10/14</strain>
    </source>
</reference>
<accession>A0ABN7XIB3</accession>
<protein>
    <submittedName>
        <fullName evidence="6">20849_t:CDS:1</fullName>
    </submittedName>
</protein>
<evidence type="ECO:0000313" key="7">
    <source>
        <dbReference type="Proteomes" id="UP000789901"/>
    </source>
</evidence>
<name>A0ABN7XIB3_GIGMA</name>
<dbReference type="EMBL" id="CAJVQB010141700">
    <property type="protein sequence ID" value="CAG8854727.1"/>
    <property type="molecule type" value="Genomic_DNA"/>
</dbReference>
<dbReference type="InterPro" id="IPR022742">
    <property type="entry name" value="Hydrolase_4"/>
</dbReference>
<evidence type="ECO:0000256" key="3">
    <source>
        <dbReference type="ARBA" id="ARBA00022525"/>
    </source>
</evidence>
<proteinExistence type="predicted"/>
<comment type="caution">
    <text evidence="6">The sequence shown here is derived from an EMBL/GenBank/DDBJ whole genome shotgun (WGS) entry which is preliminary data.</text>
</comment>
<dbReference type="InterPro" id="IPR045379">
    <property type="entry name" value="Crinkler_N"/>
</dbReference>
<keyword evidence="3" id="KW-0964">Secreted</keyword>
<gene>
    <name evidence="6" type="ORF">GMARGA_LOCUS43548</name>
</gene>
<feature type="non-terminal residue" evidence="6">
    <location>
        <position position="156"/>
    </location>
</feature>
<evidence type="ECO:0000259" key="5">
    <source>
        <dbReference type="Pfam" id="PF20147"/>
    </source>
</evidence>
<dbReference type="Gene3D" id="3.40.50.1820">
    <property type="entry name" value="alpha/beta hydrolase"/>
    <property type="match status" value="1"/>
</dbReference>
<evidence type="ECO:0000256" key="1">
    <source>
        <dbReference type="ARBA" id="ARBA00004340"/>
    </source>
</evidence>
<dbReference type="Pfam" id="PF12146">
    <property type="entry name" value="Hydrolase_4"/>
    <property type="match status" value="1"/>
</dbReference>
<feature type="domain" description="Crinkler effector protein N-terminal" evidence="5">
    <location>
        <begin position="1"/>
        <end position="91"/>
    </location>
</feature>
<evidence type="ECO:0000313" key="6">
    <source>
        <dbReference type="EMBL" id="CAG8854727.1"/>
    </source>
</evidence>
<sequence>ITLRCIVEGEISALAFPVNVNKYTNIYTLSKSIFEKIIVPKNNDLVLWKLEKSSSVEKIFNHECEKLSDISKPIHSIFEFPLKEKNIHIIVSFEELMWMKINDVEVYTKTWKAKNEPKAYITFLHSYVDHIGFYDHIFSKFKDNNIEVNAFDQCGH</sequence>
<evidence type="ECO:0000259" key="4">
    <source>
        <dbReference type="Pfam" id="PF12146"/>
    </source>
</evidence>
<keyword evidence="7" id="KW-1185">Reference proteome</keyword>
<evidence type="ECO:0000256" key="2">
    <source>
        <dbReference type="ARBA" id="ARBA00004613"/>
    </source>
</evidence>
<comment type="subcellular location">
    <subcellularLocation>
        <location evidence="1">Host cell</location>
    </subcellularLocation>
    <subcellularLocation>
        <location evidence="2">Secreted</location>
    </subcellularLocation>
</comment>
<organism evidence="6 7">
    <name type="scientific">Gigaspora margarita</name>
    <dbReference type="NCBI Taxonomy" id="4874"/>
    <lineage>
        <taxon>Eukaryota</taxon>
        <taxon>Fungi</taxon>
        <taxon>Fungi incertae sedis</taxon>
        <taxon>Mucoromycota</taxon>
        <taxon>Glomeromycotina</taxon>
        <taxon>Glomeromycetes</taxon>
        <taxon>Diversisporales</taxon>
        <taxon>Gigasporaceae</taxon>
        <taxon>Gigaspora</taxon>
    </lineage>
</organism>
<dbReference type="Proteomes" id="UP000789901">
    <property type="component" value="Unassembled WGS sequence"/>
</dbReference>